<gene>
    <name evidence="3" type="ORF">SAMN05443248_3761</name>
</gene>
<name>A0A1M5QDJ6_9BRAD</name>
<dbReference type="PROSITE" id="PS50110">
    <property type="entry name" value="RESPONSE_REGULATORY"/>
    <property type="match status" value="1"/>
</dbReference>
<feature type="domain" description="Response regulatory" evidence="2">
    <location>
        <begin position="4"/>
        <end position="118"/>
    </location>
</feature>
<evidence type="ECO:0000259" key="2">
    <source>
        <dbReference type="PROSITE" id="PS50110"/>
    </source>
</evidence>
<dbReference type="AlphaFoldDB" id="A0A1M5QDJ6"/>
<comment type="caution">
    <text evidence="1">Lacks conserved residue(s) required for the propagation of feature annotation.</text>
</comment>
<evidence type="ECO:0000256" key="1">
    <source>
        <dbReference type="PROSITE-ProRule" id="PRU00169"/>
    </source>
</evidence>
<reference evidence="3 4" key="1">
    <citation type="submission" date="2016-11" db="EMBL/GenBank/DDBJ databases">
        <authorList>
            <person name="Jaros S."/>
            <person name="Januszkiewicz K."/>
            <person name="Wedrychowicz H."/>
        </authorList>
    </citation>
    <scope>NUCLEOTIDE SEQUENCE [LARGE SCALE GENOMIC DNA]</scope>
    <source>
        <strain evidence="3 4">GAS138</strain>
    </source>
</reference>
<evidence type="ECO:0000313" key="3">
    <source>
        <dbReference type="EMBL" id="SHH12254.1"/>
    </source>
</evidence>
<protein>
    <submittedName>
        <fullName evidence="3">Response regulator receiver domain-containing protein</fullName>
    </submittedName>
</protein>
<dbReference type="Gene3D" id="3.40.50.2300">
    <property type="match status" value="1"/>
</dbReference>
<dbReference type="Pfam" id="PF00072">
    <property type="entry name" value="Response_reg"/>
    <property type="match status" value="1"/>
</dbReference>
<dbReference type="EMBL" id="LT670817">
    <property type="protein sequence ID" value="SHH12254.1"/>
    <property type="molecule type" value="Genomic_DNA"/>
</dbReference>
<dbReference type="GO" id="GO:0000160">
    <property type="term" value="P:phosphorelay signal transduction system"/>
    <property type="evidence" value="ECO:0007669"/>
    <property type="project" value="InterPro"/>
</dbReference>
<evidence type="ECO:0000313" key="4">
    <source>
        <dbReference type="Proteomes" id="UP000189796"/>
    </source>
</evidence>
<accession>A0A1M5QDJ6</accession>
<dbReference type="RefSeq" id="WP_079602699.1">
    <property type="nucleotide sequence ID" value="NZ_LT670817.1"/>
</dbReference>
<dbReference type="InterPro" id="IPR001789">
    <property type="entry name" value="Sig_transdc_resp-reg_receiver"/>
</dbReference>
<dbReference type="OrthoDB" id="8453939at2"/>
<organism evidence="3 4">
    <name type="scientific">Bradyrhizobium erythrophlei</name>
    <dbReference type="NCBI Taxonomy" id="1437360"/>
    <lineage>
        <taxon>Bacteria</taxon>
        <taxon>Pseudomonadati</taxon>
        <taxon>Pseudomonadota</taxon>
        <taxon>Alphaproteobacteria</taxon>
        <taxon>Hyphomicrobiales</taxon>
        <taxon>Nitrobacteraceae</taxon>
        <taxon>Bradyrhizobium</taxon>
    </lineage>
</organism>
<sequence>MAETIYIVDPLPDERRRIVDALANEPVHVEWYDDAAEFLDQVAATASGCVLVPLDLPGIGLRALMDEINRRHLPLAVIVIGRDSELAIAVELVRFGAFDFLEHPFTDRRLRSVIRRAIGAVSE</sequence>
<dbReference type="Proteomes" id="UP000189796">
    <property type="component" value="Chromosome I"/>
</dbReference>
<dbReference type="SUPFAM" id="SSF52172">
    <property type="entry name" value="CheY-like"/>
    <property type="match status" value="1"/>
</dbReference>
<dbReference type="InterPro" id="IPR011006">
    <property type="entry name" value="CheY-like_superfamily"/>
</dbReference>
<proteinExistence type="predicted"/>
<dbReference type="SMART" id="SM00448">
    <property type="entry name" value="REC"/>
    <property type="match status" value="1"/>
</dbReference>